<dbReference type="Proteomes" id="UP000215914">
    <property type="component" value="Chromosome 12"/>
</dbReference>
<dbReference type="AlphaFoldDB" id="A0A251T1U8"/>
<protein>
    <submittedName>
        <fullName evidence="3">Uncharacterized protein</fullName>
    </submittedName>
</protein>
<gene>
    <name evidence="3" type="ORF">HannXRQ_Chr12g0364611</name>
    <name evidence="2" type="ORF">HanXRQr2_Chr02g0080651</name>
</gene>
<organism evidence="3 4">
    <name type="scientific">Helianthus annuus</name>
    <name type="common">Common sunflower</name>
    <dbReference type="NCBI Taxonomy" id="4232"/>
    <lineage>
        <taxon>Eukaryota</taxon>
        <taxon>Viridiplantae</taxon>
        <taxon>Streptophyta</taxon>
        <taxon>Embryophyta</taxon>
        <taxon>Tracheophyta</taxon>
        <taxon>Spermatophyta</taxon>
        <taxon>Magnoliopsida</taxon>
        <taxon>eudicotyledons</taxon>
        <taxon>Gunneridae</taxon>
        <taxon>Pentapetalae</taxon>
        <taxon>asterids</taxon>
        <taxon>campanulids</taxon>
        <taxon>Asterales</taxon>
        <taxon>Asteraceae</taxon>
        <taxon>Asteroideae</taxon>
        <taxon>Heliantheae alliance</taxon>
        <taxon>Heliantheae</taxon>
        <taxon>Helianthus</taxon>
    </lineage>
</organism>
<keyword evidence="4" id="KW-1185">Reference proteome</keyword>
<keyword evidence="1" id="KW-0812">Transmembrane</keyword>
<keyword evidence="1" id="KW-0472">Membrane</keyword>
<reference evidence="3" key="2">
    <citation type="submission" date="2017-02" db="EMBL/GenBank/DDBJ databases">
        <title>Sunflower complete genome.</title>
        <authorList>
            <person name="Langlade N."/>
            <person name="Munos S."/>
        </authorList>
    </citation>
    <scope>NUCLEOTIDE SEQUENCE [LARGE SCALE GENOMIC DNA]</scope>
    <source>
        <tissue evidence="3">Leaves</tissue>
    </source>
</reference>
<feature type="transmembrane region" description="Helical" evidence="1">
    <location>
        <begin position="12"/>
        <end position="31"/>
    </location>
</feature>
<dbReference type="EMBL" id="CM007901">
    <property type="protein sequence ID" value="OTG04642.1"/>
    <property type="molecule type" value="Genomic_DNA"/>
</dbReference>
<reference evidence="2 4" key="1">
    <citation type="journal article" date="2017" name="Nature">
        <title>The sunflower genome provides insights into oil metabolism, flowering and Asterid evolution.</title>
        <authorList>
            <person name="Badouin H."/>
            <person name="Gouzy J."/>
            <person name="Grassa C.J."/>
            <person name="Murat F."/>
            <person name="Staton S.E."/>
            <person name="Cottret L."/>
            <person name="Lelandais-Briere C."/>
            <person name="Owens G.L."/>
            <person name="Carrere S."/>
            <person name="Mayjonade B."/>
            <person name="Legrand L."/>
            <person name="Gill N."/>
            <person name="Kane N.C."/>
            <person name="Bowers J.E."/>
            <person name="Hubner S."/>
            <person name="Bellec A."/>
            <person name="Berard A."/>
            <person name="Berges H."/>
            <person name="Blanchet N."/>
            <person name="Boniface M.C."/>
            <person name="Brunel D."/>
            <person name="Catrice O."/>
            <person name="Chaidir N."/>
            <person name="Claudel C."/>
            <person name="Donnadieu C."/>
            <person name="Faraut T."/>
            <person name="Fievet G."/>
            <person name="Helmstetter N."/>
            <person name="King M."/>
            <person name="Knapp S.J."/>
            <person name="Lai Z."/>
            <person name="Le Paslier M.C."/>
            <person name="Lippi Y."/>
            <person name="Lorenzon L."/>
            <person name="Mandel J.R."/>
            <person name="Marage G."/>
            <person name="Marchand G."/>
            <person name="Marquand E."/>
            <person name="Bret-Mestries E."/>
            <person name="Morien E."/>
            <person name="Nambeesan S."/>
            <person name="Nguyen T."/>
            <person name="Pegot-Espagnet P."/>
            <person name="Pouilly N."/>
            <person name="Raftis F."/>
            <person name="Sallet E."/>
            <person name="Schiex T."/>
            <person name="Thomas J."/>
            <person name="Vandecasteele C."/>
            <person name="Vares D."/>
            <person name="Vear F."/>
            <person name="Vautrin S."/>
            <person name="Crespi M."/>
            <person name="Mangin B."/>
            <person name="Burke J.M."/>
            <person name="Salse J."/>
            <person name="Munos S."/>
            <person name="Vincourt P."/>
            <person name="Rieseberg L.H."/>
            <person name="Langlade N.B."/>
        </authorList>
    </citation>
    <scope>NUCLEOTIDE SEQUENCE [LARGE SCALE GENOMIC DNA]</scope>
    <source>
        <strain evidence="4">cv. SF193</strain>
        <tissue evidence="2">Leaves</tissue>
    </source>
</reference>
<dbReference type="InParanoid" id="A0A251T1U8"/>
<evidence type="ECO:0000256" key="1">
    <source>
        <dbReference type="SAM" id="Phobius"/>
    </source>
</evidence>
<proteinExistence type="predicted"/>
<dbReference type="EMBL" id="MNCJ02000317">
    <property type="protein sequence ID" value="KAF5819710.1"/>
    <property type="molecule type" value="Genomic_DNA"/>
</dbReference>
<evidence type="ECO:0000313" key="3">
    <source>
        <dbReference type="EMBL" id="OTG04642.1"/>
    </source>
</evidence>
<sequence length="57" mass="6418">MHSTHFHHHSVTISSFLLSSSLSLDSFIIVFRKSSSLARLRLKARLKMRSKYGSLGG</sequence>
<name>A0A251T1U8_HELAN</name>
<reference evidence="2" key="3">
    <citation type="submission" date="2020-06" db="EMBL/GenBank/DDBJ databases">
        <title>Helianthus annuus Genome sequencing and assembly Release 2.</title>
        <authorList>
            <person name="Gouzy J."/>
            <person name="Langlade N."/>
            <person name="Munos S."/>
        </authorList>
    </citation>
    <scope>NUCLEOTIDE SEQUENCE</scope>
    <source>
        <tissue evidence="2">Leaves</tissue>
    </source>
</reference>
<accession>A0A251T1U8</accession>
<evidence type="ECO:0000313" key="2">
    <source>
        <dbReference type="EMBL" id="KAF5819710.1"/>
    </source>
</evidence>
<evidence type="ECO:0000313" key="4">
    <source>
        <dbReference type="Proteomes" id="UP000215914"/>
    </source>
</evidence>
<dbReference type="Gramene" id="mRNA:HanXRQr2_Chr02g0080651">
    <property type="protein sequence ID" value="mRNA:HanXRQr2_Chr02g0080651"/>
    <property type="gene ID" value="HanXRQr2_Chr02g0080651"/>
</dbReference>
<keyword evidence="1" id="KW-1133">Transmembrane helix</keyword>